<organism evidence="2 3">
    <name type="scientific">Telluria aromaticivorans</name>
    <dbReference type="NCBI Taxonomy" id="2725995"/>
    <lineage>
        <taxon>Bacteria</taxon>
        <taxon>Pseudomonadati</taxon>
        <taxon>Pseudomonadota</taxon>
        <taxon>Betaproteobacteria</taxon>
        <taxon>Burkholderiales</taxon>
        <taxon>Oxalobacteraceae</taxon>
        <taxon>Telluria group</taxon>
        <taxon>Telluria</taxon>
    </lineage>
</organism>
<reference evidence="2 3" key="1">
    <citation type="submission" date="2020-04" db="EMBL/GenBank/DDBJ databases">
        <title>Massilia sp. nov., a cold adapted bacteria isolated from Arctic soil.</title>
        <authorList>
            <person name="Son J."/>
            <person name="Ka J.-O."/>
        </authorList>
    </citation>
    <scope>NUCLEOTIDE SEQUENCE [LARGE SCALE GENOMIC DNA]</scope>
    <source>
        <strain evidence="2 3">ML15P13</strain>
    </source>
</reference>
<dbReference type="InterPro" id="IPR005624">
    <property type="entry name" value="PduO/GlcC-like"/>
</dbReference>
<keyword evidence="3" id="KW-1185">Reference proteome</keyword>
<feature type="signal peptide" evidence="1">
    <location>
        <begin position="1"/>
        <end position="21"/>
    </location>
</feature>
<name>A0A7Y2JZQ3_9BURK</name>
<dbReference type="Gene3D" id="3.30.450.150">
    <property type="entry name" value="Haem-degrading domain"/>
    <property type="match status" value="1"/>
</dbReference>
<dbReference type="InterPro" id="IPR038084">
    <property type="entry name" value="PduO/GlcC-like_sf"/>
</dbReference>
<comment type="caution">
    <text evidence="2">The sequence shown here is derived from an EMBL/GenBank/DDBJ whole genome shotgun (WGS) entry which is preliminary data.</text>
</comment>
<dbReference type="Proteomes" id="UP000533905">
    <property type="component" value="Unassembled WGS sequence"/>
</dbReference>
<proteinExistence type="predicted"/>
<evidence type="ECO:0000313" key="2">
    <source>
        <dbReference type="EMBL" id="NNG23962.1"/>
    </source>
</evidence>
<accession>A0A7Y2JZQ3</accession>
<evidence type="ECO:0000256" key="1">
    <source>
        <dbReference type="SAM" id="SignalP"/>
    </source>
</evidence>
<sequence>MPKHVPLFLMLAALTAVPAAAHTPPAAELGLATAQRLAGAAADACRQSGRTVAVTVVDRGGALLVLQRDPAVGPHNGEASRRKAFTALSTRKATLALARDARANPDTANLATLPELLLLGGGVPLLAKGSPVGAVGVAGGGGPANDHACAAAAIAAVPGFDPVTP</sequence>
<dbReference type="RefSeq" id="WP_171085125.1">
    <property type="nucleotide sequence ID" value="NZ_JABAIV010000004.1"/>
</dbReference>
<dbReference type="AlphaFoldDB" id="A0A7Y2JZQ3"/>
<dbReference type="Pfam" id="PF03928">
    <property type="entry name" value="HbpS-like"/>
    <property type="match status" value="1"/>
</dbReference>
<dbReference type="EMBL" id="JABAIV010000004">
    <property type="protein sequence ID" value="NNG23962.1"/>
    <property type="molecule type" value="Genomic_DNA"/>
</dbReference>
<dbReference type="SUPFAM" id="SSF143744">
    <property type="entry name" value="GlcG-like"/>
    <property type="match status" value="1"/>
</dbReference>
<dbReference type="InterPro" id="IPR052517">
    <property type="entry name" value="GlcG_carb_metab_protein"/>
</dbReference>
<feature type="chain" id="PRO_5030888448" evidence="1">
    <location>
        <begin position="22"/>
        <end position="165"/>
    </location>
</feature>
<protein>
    <submittedName>
        <fullName evidence="2">Heme-binding protein</fullName>
    </submittedName>
</protein>
<dbReference type="PANTHER" id="PTHR34309:SF10">
    <property type="entry name" value="SLR1406 PROTEIN"/>
    <property type="match status" value="1"/>
</dbReference>
<dbReference type="PANTHER" id="PTHR34309">
    <property type="entry name" value="SLR1406 PROTEIN"/>
    <property type="match status" value="1"/>
</dbReference>
<gene>
    <name evidence="2" type="ORF">HGB41_13260</name>
</gene>
<keyword evidence="1" id="KW-0732">Signal</keyword>
<evidence type="ECO:0000313" key="3">
    <source>
        <dbReference type="Proteomes" id="UP000533905"/>
    </source>
</evidence>